<evidence type="ECO:0000313" key="2">
    <source>
        <dbReference type="EMBL" id="KIG19340.1"/>
    </source>
</evidence>
<reference evidence="2 3" key="1">
    <citation type="submission" date="2014-12" db="EMBL/GenBank/DDBJ databases">
        <title>Genome assembly of Enhygromyxa salina DSM 15201.</title>
        <authorList>
            <person name="Sharma G."/>
            <person name="Subramanian S."/>
        </authorList>
    </citation>
    <scope>NUCLEOTIDE SEQUENCE [LARGE SCALE GENOMIC DNA]</scope>
    <source>
        <strain evidence="2 3">DSM 15201</strain>
    </source>
</reference>
<dbReference type="AlphaFoldDB" id="A0A0C2DD42"/>
<evidence type="ECO:0000313" key="3">
    <source>
        <dbReference type="Proteomes" id="UP000031599"/>
    </source>
</evidence>
<sequence length="321" mass="35350">MGSFAAAQEPTEMSEHHEYDHPSDEAWHEPTRPPTGVSLIGSFAGRSLITCDFDGKPSWLAGEVAAILGLGGASELARRLAIDWAAQAREGVHWVRIGELELSELRLDLRERGVILPSSLAEASSTLLLLEPGVALAAEHHKTPATTTPSIARRLLAHLRERVIPDVAAMRRPSGSPLQREAAAIVRERIDLERRRWEYDALVGLCDALEAQQEIDPEVIWAYRVVAAEIALCGELWQLKPMIEPGWLSPTQIARRHLGVSAQRVGQVITTTGLRDSKVHSKAVLNKAVGRDRAVVSHLYSPAAVGLIERELRSRGYRRVE</sequence>
<gene>
    <name evidence="2" type="ORF">DB30_03896</name>
</gene>
<dbReference type="EMBL" id="JMCC02000003">
    <property type="protein sequence ID" value="KIG19340.1"/>
    <property type="molecule type" value="Genomic_DNA"/>
</dbReference>
<dbReference type="Proteomes" id="UP000031599">
    <property type="component" value="Unassembled WGS sequence"/>
</dbReference>
<comment type="caution">
    <text evidence="2">The sequence shown here is derived from an EMBL/GenBank/DDBJ whole genome shotgun (WGS) entry which is preliminary data.</text>
</comment>
<name>A0A0C2DD42_9BACT</name>
<protein>
    <submittedName>
        <fullName evidence="2">Uncharacterized protein</fullName>
    </submittedName>
</protein>
<feature type="region of interest" description="Disordered" evidence="1">
    <location>
        <begin position="1"/>
        <end position="32"/>
    </location>
</feature>
<evidence type="ECO:0000256" key="1">
    <source>
        <dbReference type="SAM" id="MobiDB-lite"/>
    </source>
</evidence>
<proteinExistence type="predicted"/>
<accession>A0A0C2DD42</accession>
<organism evidence="2 3">
    <name type="scientific">Enhygromyxa salina</name>
    <dbReference type="NCBI Taxonomy" id="215803"/>
    <lineage>
        <taxon>Bacteria</taxon>
        <taxon>Pseudomonadati</taxon>
        <taxon>Myxococcota</taxon>
        <taxon>Polyangia</taxon>
        <taxon>Nannocystales</taxon>
        <taxon>Nannocystaceae</taxon>
        <taxon>Enhygromyxa</taxon>
    </lineage>
</organism>
<feature type="compositionally biased region" description="Basic and acidic residues" evidence="1">
    <location>
        <begin position="13"/>
        <end position="31"/>
    </location>
</feature>